<feature type="signal peptide" evidence="2">
    <location>
        <begin position="1"/>
        <end position="23"/>
    </location>
</feature>
<feature type="compositionally biased region" description="Low complexity" evidence="1">
    <location>
        <begin position="179"/>
        <end position="188"/>
    </location>
</feature>
<gene>
    <name evidence="3" type="ORF">ABGB03_12300</name>
</gene>
<organism evidence="3">
    <name type="scientific">Pontimicrobium sp. SW4</name>
    <dbReference type="NCBI Taxonomy" id="3153519"/>
    <lineage>
        <taxon>Bacteria</taxon>
        <taxon>Pseudomonadati</taxon>
        <taxon>Bacteroidota</taxon>
        <taxon>Flavobacteriia</taxon>
        <taxon>Flavobacteriales</taxon>
        <taxon>Flavobacteriaceae</taxon>
        <taxon>Pontimicrobium</taxon>
    </lineage>
</organism>
<feature type="region of interest" description="Disordered" evidence="1">
    <location>
        <begin position="167"/>
        <end position="192"/>
    </location>
</feature>
<reference evidence="3" key="1">
    <citation type="submission" date="2024-05" db="EMBL/GenBank/DDBJ databases">
        <title>Pontimicrobium maritimus sp. nov., isolated form sea water.</title>
        <authorList>
            <person name="Muhammad N."/>
            <person name="Vuong T.Q."/>
            <person name="Han H.L."/>
            <person name="Kim S.-G."/>
        </authorList>
    </citation>
    <scope>NUCLEOTIDE SEQUENCE</scope>
    <source>
        <strain evidence="3">SW4</strain>
    </source>
</reference>
<evidence type="ECO:0000256" key="2">
    <source>
        <dbReference type="SAM" id="SignalP"/>
    </source>
</evidence>
<dbReference type="NCBIfam" id="TIGR01200">
    <property type="entry name" value="GLPGLI"/>
    <property type="match status" value="1"/>
</dbReference>
<dbReference type="Pfam" id="PF09697">
    <property type="entry name" value="Porph_ging"/>
    <property type="match status" value="1"/>
</dbReference>
<dbReference type="RefSeq" id="WP_347922868.1">
    <property type="nucleotide sequence ID" value="NZ_CP157199.1"/>
</dbReference>
<proteinExistence type="predicted"/>
<evidence type="ECO:0000256" key="1">
    <source>
        <dbReference type="SAM" id="MobiDB-lite"/>
    </source>
</evidence>
<sequence>MKSNSIKLIVSCLAIMISAFSFGQEFQGKAYYFSKTTMDMGNFGGREMSPDMKKRIEERMKSMFEKTFILTFNKEESIYKEEEKLEAPGGGGMRFGGFSMTGGNQYKNIKENKLLIEQEFFGKQFLVNDKLKKLEWVMTAETKQIGKYMAMKATAVVELDNTDFMSARRRNRDRDNADSAKASDSTKTNNPMDEIEIPKTQIVTAWYTPQIPINQGPGEYWGLPGLILEVNAGRTVILCSKIVMNPGEKEEIKRPSKGKEVTQKEYSDIVKEKMEEMMNMRGRGRPGGGRRN</sequence>
<feature type="chain" id="PRO_5043705812" evidence="2">
    <location>
        <begin position="24"/>
        <end position="292"/>
    </location>
</feature>
<dbReference type="EMBL" id="CP157199">
    <property type="protein sequence ID" value="XBG60638.1"/>
    <property type="molecule type" value="Genomic_DNA"/>
</dbReference>
<evidence type="ECO:0000313" key="3">
    <source>
        <dbReference type="EMBL" id="XBG60638.1"/>
    </source>
</evidence>
<keyword evidence="2" id="KW-0732">Signal</keyword>
<protein>
    <submittedName>
        <fullName evidence="3">GLPGLI family protein</fullName>
    </submittedName>
</protein>
<dbReference type="AlphaFoldDB" id="A0AAU7BR90"/>
<accession>A0AAU7BR90</accession>
<dbReference type="InterPro" id="IPR005901">
    <property type="entry name" value="GLPGLI"/>
</dbReference>
<name>A0AAU7BR90_9FLAO</name>